<keyword evidence="1" id="KW-0472">Membrane</keyword>
<dbReference type="OMA" id="TNFILMS"/>
<feature type="transmembrane region" description="Helical" evidence="1">
    <location>
        <begin position="76"/>
        <end position="94"/>
    </location>
</feature>
<gene>
    <name evidence="2" type="ORF">PPRIM_AZ9-3.1.T0650166</name>
</gene>
<evidence type="ECO:0008006" key="4">
    <source>
        <dbReference type="Google" id="ProtNLM"/>
    </source>
</evidence>
<evidence type="ECO:0000313" key="2">
    <source>
        <dbReference type="EMBL" id="CAD8081330.1"/>
    </source>
</evidence>
<dbReference type="Proteomes" id="UP000688137">
    <property type="component" value="Unassembled WGS sequence"/>
</dbReference>
<evidence type="ECO:0000313" key="3">
    <source>
        <dbReference type="Proteomes" id="UP000688137"/>
    </source>
</evidence>
<feature type="transmembrane region" description="Helical" evidence="1">
    <location>
        <begin position="106"/>
        <end position="123"/>
    </location>
</feature>
<reference evidence="2" key="1">
    <citation type="submission" date="2021-01" db="EMBL/GenBank/DDBJ databases">
        <authorList>
            <consortium name="Genoscope - CEA"/>
            <person name="William W."/>
        </authorList>
    </citation>
    <scope>NUCLEOTIDE SEQUENCE</scope>
</reference>
<sequence>MKTPEIPYEFFTEEQKQYLDKLVKFSGRTQRTRLVSSQAIPSKKYQFLKNNFILMTVDEQYDFNQADKILSEQTTIGALLGFGLSALSMLYFINSRPLHKKLYGEMFTSGILGLMLGLSYYQYHNYQYREKIHQMYVKLLATKKLGRI</sequence>
<dbReference type="AlphaFoldDB" id="A0A8S1MMB4"/>
<keyword evidence="1" id="KW-1133">Transmembrane helix</keyword>
<keyword evidence="3" id="KW-1185">Reference proteome</keyword>
<accession>A0A8S1MMB4</accession>
<evidence type="ECO:0000256" key="1">
    <source>
        <dbReference type="SAM" id="Phobius"/>
    </source>
</evidence>
<keyword evidence="1" id="KW-0812">Transmembrane</keyword>
<protein>
    <recommendedName>
        <fullName evidence="4">Transmembrane protein</fullName>
    </recommendedName>
</protein>
<organism evidence="2 3">
    <name type="scientific">Paramecium primaurelia</name>
    <dbReference type="NCBI Taxonomy" id="5886"/>
    <lineage>
        <taxon>Eukaryota</taxon>
        <taxon>Sar</taxon>
        <taxon>Alveolata</taxon>
        <taxon>Ciliophora</taxon>
        <taxon>Intramacronucleata</taxon>
        <taxon>Oligohymenophorea</taxon>
        <taxon>Peniculida</taxon>
        <taxon>Parameciidae</taxon>
        <taxon>Paramecium</taxon>
    </lineage>
</organism>
<name>A0A8S1MMB4_PARPR</name>
<dbReference type="EMBL" id="CAJJDM010000067">
    <property type="protein sequence ID" value="CAD8081330.1"/>
    <property type="molecule type" value="Genomic_DNA"/>
</dbReference>
<proteinExistence type="predicted"/>
<comment type="caution">
    <text evidence="2">The sequence shown here is derived from an EMBL/GenBank/DDBJ whole genome shotgun (WGS) entry which is preliminary data.</text>
</comment>